<dbReference type="EMBL" id="CAADEW010000045">
    <property type="protein sequence ID" value="VFJ53888.1"/>
    <property type="molecule type" value="Genomic_DNA"/>
</dbReference>
<protein>
    <recommendedName>
        <fullName evidence="5">AAA+ ATPase domain-containing protein</fullName>
    </recommendedName>
</protein>
<dbReference type="Pfam" id="PF13173">
    <property type="entry name" value="AAA_14"/>
    <property type="match status" value="1"/>
</dbReference>
<dbReference type="PANTHER" id="PTHR43566:SF2">
    <property type="entry name" value="DUF4143 DOMAIN-CONTAINING PROTEIN"/>
    <property type="match status" value="1"/>
</dbReference>
<evidence type="ECO:0000259" key="2">
    <source>
        <dbReference type="Pfam" id="PF13635"/>
    </source>
</evidence>
<dbReference type="SUPFAM" id="SSF52540">
    <property type="entry name" value="P-loop containing nucleoside triphosphate hydrolases"/>
    <property type="match status" value="1"/>
</dbReference>
<evidence type="ECO:0008006" key="5">
    <source>
        <dbReference type="Google" id="ProtNLM"/>
    </source>
</evidence>
<dbReference type="EMBL" id="CAADFD010000039">
    <property type="protein sequence ID" value="VFJ58045.1"/>
    <property type="molecule type" value="Genomic_DNA"/>
</dbReference>
<dbReference type="InterPro" id="IPR011335">
    <property type="entry name" value="Restrct_endonuc-II-like"/>
</dbReference>
<feature type="domain" description="DUF4143" evidence="2">
    <location>
        <begin position="175"/>
        <end position="334"/>
    </location>
</feature>
<dbReference type="InterPro" id="IPR025420">
    <property type="entry name" value="DUF4143"/>
</dbReference>
<reference evidence="4" key="1">
    <citation type="submission" date="2019-02" db="EMBL/GenBank/DDBJ databases">
        <authorList>
            <person name="Gruber-Vodicka R. H."/>
            <person name="Seah K. B. B."/>
        </authorList>
    </citation>
    <scope>NUCLEOTIDE SEQUENCE</scope>
    <source>
        <strain evidence="4">BECK_BZ106</strain>
        <strain evidence="3">BECK_BZ15</strain>
    </source>
</reference>
<sequence>MIKRDIQSTLRQLLRGFPIVTITGPRQSGKTTLARAVFADKPYLSLEDPDVREMALDDPRAFLGRLPNGAVLDEVQRAPKLFSYLQAHVDTDGRMGLFLLTGSRQFDLMSGITQSLAGRTGFIELLPFSVRELNQAALKPAHSEIMLFSGGYPALYDRELSPGTWFPAYVTAYIERDVRQLIKVRELESFQRFVRFCAGRSGQILNLSSLATDCGITHNTAKAWISVLEASYILFQLRPHHANFGKRLTKSPKIYFYDTGLLCWLLGIREADQLATHPLRGAIFETFVVSELIKTRFNRGEHAGLHFWRDSNGNEVDIIADTGTNLMPIEIKSGQTLNREFFMGLERWMLLAGSQAIGPALIYGGTDQHMRKGARVFGWGDVGQVFDRDQGIHDADPGD</sequence>
<dbReference type="InterPro" id="IPR027417">
    <property type="entry name" value="P-loop_NTPase"/>
</dbReference>
<organism evidence="4">
    <name type="scientific">Candidatus Kentrum sp. FW</name>
    <dbReference type="NCBI Taxonomy" id="2126338"/>
    <lineage>
        <taxon>Bacteria</taxon>
        <taxon>Pseudomonadati</taxon>
        <taxon>Pseudomonadota</taxon>
        <taxon>Gammaproteobacteria</taxon>
        <taxon>Candidatus Kentrum</taxon>
    </lineage>
</organism>
<evidence type="ECO:0000313" key="4">
    <source>
        <dbReference type="EMBL" id="VFJ58045.1"/>
    </source>
</evidence>
<evidence type="ECO:0000313" key="3">
    <source>
        <dbReference type="EMBL" id="VFJ53888.1"/>
    </source>
</evidence>
<accession>A0A450SVY5</accession>
<evidence type="ECO:0000259" key="1">
    <source>
        <dbReference type="Pfam" id="PF13173"/>
    </source>
</evidence>
<name>A0A450SVY5_9GAMM</name>
<dbReference type="AlphaFoldDB" id="A0A450SVY5"/>
<feature type="domain" description="AAA" evidence="1">
    <location>
        <begin position="18"/>
        <end position="133"/>
    </location>
</feature>
<proteinExistence type="predicted"/>
<dbReference type="InterPro" id="IPR041682">
    <property type="entry name" value="AAA_14"/>
</dbReference>
<dbReference type="SUPFAM" id="SSF52980">
    <property type="entry name" value="Restriction endonuclease-like"/>
    <property type="match status" value="1"/>
</dbReference>
<gene>
    <name evidence="3" type="ORF">BECKFW1821A_GA0114235_10456</name>
    <name evidence="4" type="ORF">BECKFW1821B_GA0114236_10391</name>
</gene>
<dbReference type="PANTHER" id="PTHR43566">
    <property type="entry name" value="CONSERVED PROTEIN"/>
    <property type="match status" value="1"/>
</dbReference>
<dbReference type="Pfam" id="PF13635">
    <property type="entry name" value="DUF4143"/>
    <property type="match status" value="1"/>
</dbReference>